<dbReference type="NCBIfam" id="TIGR00396">
    <property type="entry name" value="leuS_bact"/>
    <property type="match status" value="1"/>
</dbReference>
<evidence type="ECO:0000256" key="1">
    <source>
        <dbReference type="ARBA" id="ARBA00005594"/>
    </source>
</evidence>
<evidence type="ECO:0000256" key="6">
    <source>
        <dbReference type="ARBA" id="ARBA00022917"/>
    </source>
</evidence>
<evidence type="ECO:0000259" key="12">
    <source>
        <dbReference type="Pfam" id="PF08264"/>
    </source>
</evidence>
<evidence type="ECO:0000256" key="10">
    <source>
        <dbReference type="RuleBase" id="RU363035"/>
    </source>
</evidence>
<evidence type="ECO:0000256" key="9">
    <source>
        <dbReference type="ARBA" id="ARBA00047469"/>
    </source>
</evidence>
<dbReference type="SUPFAM" id="SSF47323">
    <property type="entry name" value="Anticodon-binding domain of a subclass of class I aminoacyl-tRNA synthetases"/>
    <property type="match status" value="1"/>
</dbReference>
<comment type="similarity">
    <text evidence="1 10">Belongs to the class-I aminoacyl-tRNA synthetase family.</text>
</comment>
<evidence type="ECO:0000259" key="13">
    <source>
        <dbReference type="Pfam" id="PF13603"/>
    </source>
</evidence>
<dbReference type="CDD" id="cd07958">
    <property type="entry name" value="Anticodon_Ia_Leu_BEm"/>
    <property type="match status" value="1"/>
</dbReference>
<protein>
    <recommendedName>
        <fullName evidence="2">leucine--tRNA ligase</fullName>
        <ecNumber evidence="2">6.1.1.4</ecNumber>
    </recommendedName>
    <alternativeName>
        <fullName evidence="8">Leucyl-tRNA synthetase</fullName>
    </alternativeName>
</protein>
<keyword evidence="7 10" id="KW-0030">Aminoacyl-tRNA synthetase</keyword>
<dbReference type="GO" id="GO:0005739">
    <property type="term" value="C:mitochondrion"/>
    <property type="evidence" value="ECO:0007669"/>
    <property type="project" value="TreeGrafter"/>
</dbReference>
<keyword evidence="15" id="KW-1185">Reference proteome</keyword>
<reference evidence="14" key="2">
    <citation type="submission" date="2025-09" db="UniProtKB">
        <authorList>
            <consortium name="Ensembl"/>
        </authorList>
    </citation>
    <scope>IDENTIFICATION</scope>
</reference>
<dbReference type="InterPro" id="IPR014729">
    <property type="entry name" value="Rossmann-like_a/b/a_fold"/>
</dbReference>
<dbReference type="SUPFAM" id="SSF50677">
    <property type="entry name" value="ValRS/IleRS/LeuRS editing domain"/>
    <property type="match status" value="1"/>
</dbReference>
<dbReference type="InterPro" id="IPR009008">
    <property type="entry name" value="Val/Leu/Ile-tRNA-synth_edit"/>
</dbReference>
<name>A0A3P9C748_9CICH</name>
<dbReference type="InterPro" id="IPR013155">
    <property type="entry name" value="M/V/L/I-tRNA-synth_anticd-bd"/>
</dbReference>
<sequence length="855" mass="96988">MRVSMRRLALYPLFAAQRSGALQSPFLHQISPRGRTLFSETGVWEKDYRTETRRKVEGWWHPRIMAQWRKDAVEESPHKKKFYVLSMFPYPSGRLHMGHVRVYTISDTIGHFQKMRGHQVLNPMGWDAFGLPAENAAIERGLDPEDWTKSNIQSMREQLDTLGLCFNWDREVTTCLPDYYRWTQYLFIKLFEAGLAYQKEAVVNWDPVDQTVLADEQVDENGHSWRSGALVEQKLLTQWFIKTTNYAKPLLDALQDLPEWYGVKAMQANWIGECTGCYFDFKLKVNGKETGETLSAYSSSPETVYGAAYLAILPSHRLLHGSSSVRSALQEAFQPGRDSLTDITAHNLFTGREVPLVISHKETFDDYLDTVVGVPDCNEEDLSVARALNLSWASVLKTREDGTQTLINSEEFSGLTRDQAFNSITQKAKEQKVGGYLTSSKLRDWLISRQRYWGTPIPVVHCGSCGPVAVPEEELPVTLPKLPSITGKGASPLEAAHDWVNCKCPRCKGPARRETDTMDTFVDSAWYYFRYTDPHNAYREPFRKLLVQGLIKGQTFKLAGSGQYLKRKEINFTDKEPVALSGGHVEVTWEKMSKSKHNGLDPQDVVQQYGVDTVRLYILYAAPPEQDILWNAKTDALAGVLRWQSRLWQLVTKLRAARQLGDVPNPRLLKKKELAEAKKIWENKNYAIQEVTTHFTEDFLFNAAISRLMGLTNTLSSATVRLLQHSVEFEEALAALVMMTAPMAPHLASELWAGLCQVKHPLSPILQHEGDVLQQSWPTVDPEYLEVPDFVELSVLINNKSCGMVTVPVQVSKDTSRVQQLVLESPVGQKFLSERSIKRAILSPRTALINFLVDE</sequence>
<dbReference type="PROSITE" id="PS00178">
    <property type="entry name" value="AA_TRNA_LIGASE_I"/>
    <property type="match status" value="1"/>
</dbReference>
<keyword evidence="4 10" id="KW-0547">Nucleotide-binding</keyword>
<dbReference type="Pfam" id="PF08264">
    <property type="entry name" value="Anticodon_1"/>
    <property type="match status" value="1"/>
</dbReference>
<dbReference type="FunFam" id="3.40.50.620:FF:000003">
    <property type="entry name" value="Leucine--tRNA ligase"/>
    <property type="match status" value="1"/>
</dbReference>
<dbReference type="InterPro" id="IPR009080">
    <property type="entry name" value="tRNAsynth_Ia_anticodon-bd"/>
</dbReference>
<keyword evidence="3 10" id="KW-0436">Ligase</keyword>
<accession>A0A3P9C748</accession>
<evidence type="ECO:0000256" key="2">
    <source>
        <dbReference type="ARBA" id="ARBA00013164"/>
    </source>
</evidence>
<evidence type="ECO:0000256" key="5">
    <source>
        <dbReference type="ARBA" id="ARBA00022840"/>
    </source>
</evidence>
<dbReference type="EC" id="6.1.1.4" evidence="2"/>
<dbReference type="GO" id="GO:0004823">
    <property type="term" value="F:leucine-tRNA ligase activity"/>
    <property type="evidence" value="ECO:0007669"/>
    <property type="project" value="UniProtKB-EC"/>
</dbReference>
<dbReference type="InterPro" id="IPR002300">
    <property type="entry name" value="aa-tRNA-synth_Ia"/>
</dbReference>
<dbReference type="AlphaFoldDB" id="A0A3P9C748"/>
<reference evidence="14" key="1">
    <citation type="submission" date="2025-08" db="UniProtKB">
        <authorList>
            <consortium name="Ensembl"/>
        </authorList>
    </citation>
    <scope>IDENTIFICATION</scope>
</reference>
<dbReference type="PANTHER" id="PTHR43740">
    <property type="entry name" value="LEUCYL-TRNA SYNTHETASE"/>
    <property type="match status" value="1"/>
</dbReference>
<proteinExistence type="inferred from homology"/>
<dbReference type="InterPro" id="IPR025709">
    <property type="entry name" value="Leu_tRNA-synth_edit"/>
</dbReference>
<dbReference type="GO" id="GO:0032543">
    <property type="term" value="P:mitochondrial translation"/>
    <property type="evidence" value="ECO:0007669"/>
    <property type="project" value="TreeGrafter"/>
</dbReference>
<dbReference type="Pfam" id="PF13603">
    <property type="entry name" value="tRNA-synt_1_2"/>
    <property type="match status" value="1"/>
</dbReference>
<evidence type="ECO:0000256" key="8">
    <source>
        <dbReference type="ARBA" id="ARBA00030520"/>
    </source>
</evidence>
<dbReference type="CDD" id="cd00812">
    <property type="entry name" value="LeuRS_core"/>
    <property type="match status" value="1"/>
</dbReference>
<evidence type="ECO:0000256" key="3">
    <source>
        <dbReference type="ARBA" id="ARBA00022598"/>
    </source>
</evidence>
<evidence type="ECO:0000256" key="7">
    <source>
        <dbReference type="ARBA" id="ARBA00023146"/>
    </source>
</evidence>
<dbReference type="GO" id="GO:0005524">
    <property type="term" value="F:ATP binding"/>
    <property type="evidence" value="ECO:0007669"/>
    <property type="project" value="UniProtKB-KW"/>
</dbReference>
<dbReference type="GeneTree" id="ENSGT00390000015114"/>
<keyword evidence="6 10" id="KW-0648">Protein biosynthesis</keyword>
<feature type="domain" description="Leucyl-tRNA synthetase editing" evidence="13">
    <location>
        <begin position="269"/>
        <end position="428"/>
    </location>
</feature>
<comment type="catalytic activity">
    <reaction evidence="9">
        <text>tRNA(Leu) + L-leucine + ATP = L-leucyl-tRNA(Leu) + AMP + diphosphate</text>
        <dbReference type="Rhea" id="RHEA:11688"/>
        <dbReference type="Rhea" id="RHEA-COMP:9613"/>
        <dbReference type="Rhea" id="RHEA-COMP:9622"/>
        <dbReference type="ChEBI" id="CHEBI:30616"/>
        <dbReference type="ChEBI" id="CHEBI:33019"/>
        <dbReference type="ChEBI" id="CHEBI:57427"/>
        <dbReference type="ChEBI" id="CHEBI:78442"/>
        <dbReference type="ChEBI" id="CHEBI:78494"/>
        <dbReference type="ChEBI" id="CHEBI:456215"/>
        <dbReference type="EC" id="6.1.1.4"/>
    </reaction>
</comment>
<keyword evidence="5 10" id="KW-0067">ATP-binding</keyword>
<dbReference type="Gene3D" id="3.40.50.620">
    <property type="entry name" value="HUPs"/>
    <property type="match status" value="2"/>
</dbReference>
<evidence type="ECO:0000259" key="11">
    <source>
        <dbReference type="Pfam" id="PF00133"/>
    </source>
</evidence>
<dbReference type="Ensembl" id="ENSMZET00005018694.1">
    <property type="protein sequence ID" value="ENSMZEP00005018105.1"/>
    <property type="gene ID" value="ENSMZEG00005013585.1"/>
</dbReference>
<dbReference type="Proteomes" id="UP000265160">
    <property type="component" value="Unplaced"/>
</dbReference>
<dbReference type="PRINTS" id="PR00985">
    <property type="entry name" value="TRNASYNTHLEU"/>
</dbReference>
<dbReference type="InterPro" id="IPR001412">
    <property type="entry name" value="aa-tRNA-synth_I_CS"/>
</dbReference>
<dbReference type="SUPFAM" id="SSF52374">
    <property type="entry name" value="Nucleotidylyl transferase"/>
    <property type="match status" value="1"/>
</dbReference>
<feature type="domain" description="Methionyl/Valyl/Leucyl/Isoleucyl-tRNA synthetase anticodon-binding" evidence="12">
    <location>
        <begin position="678"/>
        <end position="789"/>
    </location>
</feature>
<feature type="domain" description="Aminoacyl-tRNA synthetase class Ia" evidence="11">
    <location>
        <begin position="71"/>
        <end position="257"/>
    </location>
</feature>
<dbReference type="Gene3D" id="1.10.730.10">
    <property type="entry name" value="Isoleucyl-tRNA Synthetase, Domain 1"/>
    <property type="match status" value="1"/>
</dbReference>
<feature type="domain" description="Aminoacyl-tRNA synthetase class Ia" evidence="11">
    <location>
        <begin position="441"/>
        <end position="629"/>
    </location>
</feature>
<organism evidence="14 15">
    <name type="scientific">Maylandia zebra</name>
    <name type="common">zebra mbuna</name>
    <dbReference type="NCBI Taxonomy" id="106582"/>
    <lineage>
        <taxon>Eukaryota</taxon>
        <taxon>Metazoa</taxon>
        <taxon>Chordata</taxon>
        <taxon>Craniata</taxon>
        <taxon>Vertebrata</taxon>
        <taxon>Euteleostomi</taxon>
        <taxon>Actinopterygii</taxon>
        <taxon>Neopterygii</taxon>
        <taxon>Teleostei</taxon>
        <taxon>Neoteleostei</taxon>
        <taxon>Acanthomorphata</taxon>
        <taxon>Ovalentaria</taxon>
        <taxon>Cichlomorphae</taxon>
        <taxon>Cichliformes</taxon>
        <taxon>Cichlidae</taxon>
        <taxon>African cichlids</taxon>
        <taxon>Pseudocrenilabrinae</taxon>
        <taxon>Haplochromini</taxon>
        <taxon>Maylandia</taxon>
        <taxon>Maylandia zebra complex</taxon>
    </lineage>
</organism>
<dbReference type="PANTHER" id="PTHR43740:SF2">
    <property type="entry name" value="LEUCINE--TRNA LIGASE, MITOCHONDRIAL"/>
    <property type="match status" value="1"/>
</dbReference>
<evidence type="ECO:0000313" key="14">
    <source>
        <dbReference type="Ensembl" id="ENSMZEP00005018105.1"/>
    </source>
</evidence>
<evidence type="ECO:0000313" key="15">
    <source>
        <dbReference type="Proteomes" id="UP000265160"/>
    </source>
</evidence>
<evidence type="ECO:0000256" key="4">
    <source>
        <dbReference type="ARBA" id="ARBA00022741"/>
    </source>
</evidence>
<dbReference type="GO" id="GO:0002161">
    <property type="term" value="F:aminoacyl-tRNA deacylase activity"/>
    <property type="evidence" value="ECO:0007669"/>
    <property type="project" value="InterPro"/>
</dbReference>
<dbReference type="Pfam" id="PF00133">
    <property type="entry name" value="tRNA-synt_1"/>
    <property type="match status" value="2"/>
</dbReference>
<dbReference type="InterPro" id="IPR002302">
    <property type="entry name" value="Leu-tRNA-ligase"/>
</dbReference>
<dbReference type="GO" id="GO:0006429">
    <property type="term" value="P:leucyl-tRNA aminoacylation"/>
    <property type="evidence" value="ECO:0007669"/>
    <property type="project" value="InterPro"/>
</dbReference>
<dbReference type="FunFam" id="1.10.730.10:FF:000011">
    <property type="entry name" value="Leucine--tRNA ligase chloroplastic/mitochondrial"/>
    <property type="match status" value="1"/>
</dbReference>